<organism evidence="2 3">
    <name type="scientific">Extremus antarcticus</name>
    <dbReference type="NCBI Taxonomy" id="702011"/>
    <lineage>
        <taxon>Eukaryota</taxon>
        <taxon>Fungi</taxon>
        <taxon>Dikarya</taxon>
        <taxon>Ascomycota</taxon>
        <taxon>Pezizomycotina</taxon>
        <taxon>Dothideomycetes</taxon>
        <taxon>Dothideomycetidae</taxon>
        <taxon>Mycosphaerellales</taxon>
        <taxon>Extremaceae</taxon>
        <taxon>Extremus</taxon>
    </lineage>
</organism>
<evidence type="ECO:0000259" key="1">
    <source>
        <dbReference type="Pfam" id="PF12697"/>
    </source>
</evidence>
<dbReference type="Proteomes" id="UP001271007">
    <property type="component" value="Unassembled WGS sequence"/>
</dbReference>
<feature type="domain" description="AB hydrolase-1" evidence="1">
    <location>
        <begin position="9"/>
        <end position="229"/>
    </location>
</feature>
<evidence type="ECO:0000313" key="3">
    <source>
        <dbReference type="Proteomes" id="UP001271007"/>
    </source>
</evidence>
<name>A0AAJ0DG05_9PEZI</name>
<gene>
    <name evidence="2" type="ORF">LTR09_009139</name>
</gene>
<dbReference type="InterPro" id="IPR052897">
    <property type="entry name" value="Sec-Metab_Biosynth_Hydrolase"/>
</dbReference>
<keyword evidence="3" id="KW-1185">Reference proteome</keyword>
<comment type="caution">
    <text evidence="2">The sequence shown here is derived from an EMBL/GenBank/DDBJ whole genome shotgun (WGS) entry which is preliminary data.</text>
</comment>
<dbReference type="PANTHER" id="PTHR37017">
    <property type="entry name" value="AB HYDROLASE-1 DOMAIN-CONTAINING PROTEIN-RELATED"/>
    <property type="match status" value="1"/>
</dbReference>
<evidence type="ECO:0000313" key="2">
    <source>
        <dbReference type="EMBL" id="KAK3049472.1"/>
    </source>
</evidence>
<dbReference type="Gene3D" id="3.40.50.1820">
    <property type="entry name" value="alpha/beta hydrolase"/>
    <property type="match status" value="1"/>
</dbReference>
<reference evidence="2" key="1">
    <citation type="submission" date="2023-04" db="EMBL/GenBank/DDBJ databases">
        <title>Black Yeasts Isolated from many extreme environments.</title>
        <authorList>
            <person name="Coleine C."/>
            <person name="Stajich J.E."/>
            <person name="Selbmann L."/>
        </authorList>
    </citation>
    <scope>NUCLEOTIDE SEQUENCE</scope>
    <source>
        <strain evidence="2">CCFEE 5312</strain>
    </source>
</reference>
<dbReference type="InterPro" id="IPR000073">
    <property type="entry name" value="AB_hydrolase_1"/>
</dbReference>
<dbReference type="InterPro" id="IPR029058">
    <property type="entry name" value="AB_hydrolase_fold"/>
</dbReference>
<dbReference type="AlphaFoldDB" id="A0AAJ0DG05"/>
<protein>
    <recommendedName>
        <fullName evidence="1">AB hydrolase-1 domain-containing protein</fullName>
    </recommendedName>
</protein>
<accession>A0AAJ0DG05</accession>
<proteinExistence type="predicted"/>
<dbReference type="SUPFAM" id="SSF53474">
    <property type="entry name" value="alpha/beta-Hydrolases"/>
    <property type="match status" value="1"/>
</dbReference>
<dbReference type="EMBL" id="JAWDJX010000039">
    <property type="protein sequence ID" value="KAK3049472.1"/>
    <property type="molecule type" value="Genomic_DNA"/>
</dbReference>
<dbReference type="Pfam" id="PF12697">
    <property type="entry name" value="Abhydrolase_6"/>
    <property type="match status" value="1"/>
</dbReference>
<sequence>MSTATKPTIVFVPGAWHKIAQYSDVTSRLEQAGYEVHGVDYPSTGPNPTNETFDPDVKKIASAIESLADQGKDVLVAVHSAAGILAGEAAKGLLKSDRESNGKRGGIVHMVYICAFAAAEGTALWEASGGPLEWEVVEGLTIRATRAAEIFYNRCTREQQEENIPKLQLLAKAAFTSKTTYAPWKEVACTYLLCENDLAIPAPAQEAMSTQPGARFEVVRCEADHSPFLCMPDLTTNVVRRAAGESIEL</sequence>
<dbReference type="PANTHER" id="PTHR37017:SF13">
    <property type="entry name" value="AB HYDROLASE-1 DOMAIN-CONTAINING PROTEIN"/>
    <property type="match status" value="1"/>
</dbReference>